<evidence type="ECO:0000313" key="1">
    <source>
        <dbReference type="EMBL" id="KAG0293904.1"/>
    </source>
</evidence>
<protein>
    <submittedName>
        <fullName evidence="1">Uncharacterized protein</fullName>
    </submittedName>
</protein>
<comment type="caution">
    <text evidence="1">The sequence shown here is derived from an EMBL/GenBank/DDBJ whole genome shotgun (WGS) entry which is preliminary data.</text>
</comment>
<reference evidence="1 2" key="1">
    <citation type="journal article" date="2020" name="Fungal Divers.">
        <title>Resolving the Mortierellaceae phylogeny through synthesis of multi-gene phylogenetics and phylogenomics.</title>
        <authorList>
            <person name="Vandepol N."/>
            <person name="Liber J."/>
            <person name="Desiro A."/>
            <person name="Na H."/>
            <person name="Kennedy M."/>
            <person name="Barry K."/>
            <person name="Grigoriev I.V."/>
            <person name="Miller A.N."/>
            <person name="O'Donnell K."/>
            <person name="Stajich J.E."/>
            <person name="Bonito G."/>
        </authorList>
    </citation>
    <scope>NUCLEOTIDE SEQUENCE [LARGE SCALE GENOMIC DNA]</scope>
    <source>
        <strain evidence="1 2">AD045</strain>
    </source>
</reference>
<accession>A0ABQ7K8F6</accession>
<name>A0ABQ7K8F6_9FUNG</name>
<sequence>TIESAKAAFQITYHDQIGVQWEERKTTVSEHFTYEIKTYEAFEEVEEVEEIVEDYEVSEVVAQEKAVTEDERLISTHQSITSSHDDTIVLNFSEQVLFEEGATVDDSAKLSRNQYETLTHVDSSTTATSTAAPLLSLSKCKISGIPASLGDLTIESLVFEMRDAPIFDDESLGAMDLEEEQDILQFLVEQVHEDIDYTKLLLWTVYKSVTEGIINQSTKNAAYILEKSGIQFQPQL</sequence>
<feature type="non-terminal residue" evidence="1">
    <location>
        <position position="1"/>
    </location>
</feature>
<keyword evidence="2" id="KW-1185">Reference proteome</keyword>
<dbReference type="EMBL" id="JAAAIM010000138">
    <property type="protein sequence ID" value="KAG0293904.1"/>
    <property type="molecule type" value="Genomic_DNA"/>
</dbReference>
<dbReference type="Proteomes" id="UP001194696">
    <property type="component" value="Unassembled WGS sequence"/>
</dbReference>
<evidence type="ECO:0000313" key="2">
    <source>
        <dbReference type="Proteomes" id="UP001194696"/>
    </source>
</evidence>
<organism evidence="1 2">
    <name type="scientific">Linnemannia gamsii</name>
    <dbReference type="NCBI Taxonomy" id="64522"/>
    <lineage>
        <taxon>Eukaryota</taxon>
        <taxon>Fungi</taxon>
        <taxon>Fungi incertae sedis</taxon>
        <taxon>Mucoromycota</taxon>
        <taxon>Mortierellomycotina</taxon>
        <taxon>Mortierellomycetes</taxon>
        <taxon>Mortierellales</taxon>
        <taxon>Mortierellaceae</taxon>
        <taxon>Linnemannia</taxon>
    </lineage>
</organism>
<proteinExistence type="predicted"/>
<gene>
    <name evidence="1" type="ORF">BGZ96_002076</name>
</gene>